<comment type="caution">
    <text evidence="7">The sequence shown here is derived from an EMBL/GenBank/DDBJ whole genome shotgun (WGS) entry which is preliminary data.</text>
</comment>
<dbReference type="InterPro" id="IPR036179">
    <property type="entry name" value="Ig-like_dom_sf"/>
</dbReference>
<feature type="domain" description="Ig-like" evidence="6">
    <location>
        <begin position="13"/>
        <end position="127"/>
    </location>
</feature>
<name>A0A7L4M9C1_GLAPT</name>
<keyword evidence="1" id="KW-0732">Signal</keyword>
<dbReference type="InterPro" id="IPR013783">
    <property type="entry name" value="Ig-like_fold"/>
</dbReference>
<dbReference type="AlphaFoldDB" id="A0A7L4M9C1"/>
<reference evidence="7 8" key="1">
    <citation type="submission" date="2019-09" db="EMBL/GenBank/DDBJ databases">
        <title>Bird 10,000 Genomes (B10K) Project - Family phase.</title>
        <authorList>
            <person name="Zhang G."/>
        </authorList>
    </citation>
    <scope>NUCLEOTIDE SEQUENCE [LARGE SCALE GENOMIC DNA]</scope>
    <source>
        <strain evidence="7">B10K-CU-031-08</strain>
        <tissue evidence="7">Muscle</tissue>
    </source>
</reference>
<dbReference type="SMART" id="SM00406">
    <property type="entry name" value="IGv"/>
    <property type="match status" value="2"/>
</dbReference>
<feature type="transmembrane region" description="Helical" evidence="5">
    <location>
        <begin position="269"/>
        <end position="293"/>
    </location>
</feature>
<dbReference type="SUPFAM" id="SSF48726">
    <property type="entry name" value="Immunoglobulin"/>
    <property type="match status" value="2"/>
</dbReference>
<protein>
    <submittedName>
        <fullName evidence="7">TRML2 protein</fullName>
    </submittedName>
</protein>
<dbReference type="GO" id="GO:0009986">
    <property type="term" value="C:cell surface"/>
    <property type="evidence" value="ECO:0007669"/>
    <property type="project" value="TreeGrafter"/>
</dbReference>
<dbReference type="InterPro" id="IPR052314">
    <property type="entry name" value="Immune_rcpt_domain"/>
</dbReference>
<dbReference type="InterPro" id="IPR013106">
    <property type="entry name" value="Ig_V-set"/>
</dbReference>
<evidence type="ECO:0000256" key="1">
    <source>
        <dbReference type="ARBA" id="ARBA00022729"/>
    </source>
</evidence>
<evidence type="ECO:0000256" key="4">
    <source>
        <dbReference type="SAM" id="MobiDB-lite"/>
    </source>
</evidence>
<keyword evidence="3" id="KW-0393">Immunoglobulin domain</keyword>
<accession>A0A7L4M9C1</accession>
<evidence type="ECO:0000256" key="2">
    <source>
        <dbReference type="ARBA" id="ARBA00023157"/>
    </source>
</evidence>
<keyword evidence="5" id="KW-0472">Membrane</keyword>
<keyword evidence="8" id="KW-1185">Reference proteome</keyword>
<proteinExistence type="predicted"/>
<dbReference type="PROSITE" id="PS50835">
    <property type="entry name" value="IG_LIKE"/>
    <property type="match status" value="1"/>
</dbReference>
<keyword evidence="5" id="KW-1133">Transmembrane helix</keyword>
<dbReference type="InterPro" id="IPR007110">
    <property type="entry name" value="Ig-like_dom"/>
</dbReference>
<dbReference type="EMBL" id="VWPO01001520">
    <property type="protein sequence ID" value="NXY73882.1"/>
    <property type="molecule type" value="Genomic_DNA"/>
</dbReference>
<dbReference type="Proteomes" id="UP000583049">
    <property type="component" value="Unassembled WGS sequence"/>
</dbReference>
<dbReference type="PANTHER" id="PTHR16423:SF6">
    <property type="entry name" value="TRIGGERING RECEPTOR EXPRESSED ON MYELOID CELLS 2-RELATED"/>
    <property type="match status" value="1"/>
</dbReference>
<dbReference type="GO" id="GO:0038023">
    <property type="term" value="F:signaling receptor activity"/>
    <property type="evidence" value="ECO:0007669"/>
    <property type="project" value="TreeGrafter"/>
</dbReference>
<evidence type="ECO:0000313" key="7">
    <source>
        <dbReference type="EMBL" id="NXY73882.1"/>
    </source>
</evidence>
<evidence type="ECO:0000313" key="8">
    <source>
        <dbReference type="Proteomes" id="UP000583049"/>
    </source>
</evidence>
<evidence type="ECO:0000256" key="3">
    <source>
        <dbReference type="ARBA" id="ARBA00023319"/>
    </source>
</evidence>
<keyword evidence="5" id="KW-0812">Transmembrane</keyword>
<dbReference type="InterPro" id="IPR003599">
    <property type="entry name" value="Ig_sub"/>
</dbReference>
<dbReference type="Gene3D" id="2.60.40.10">
    <property type="entry name" value="Immunoglobulins"/>
    <property type="match status" value="2"/>
</dbReference>
<evidence type="ECO:0000259" key="6">
    <source>
        <dbReference type="PROSITE" id="PS50835"/>
    </source>
</evidence>
<dbReference type="PANTHER" id="PTHR16423">
    <property type="entry name" value="TREM-LIKE TRANSCRIPT PROTEIN"/>
    <property type="match status" value="1"/>
</dbReference>
<dbReference type="SMART" id="SM00409">
    <property type="entry name" value="IG"/>
    <property type="match status" value="2"/>
</dbReference>
<organism evidence="7 8">
    <name type="scientific">Glareola pratincola</name>
    <name type="common">Collared pratincole</name>
    <name type="synonym">Hirundo pratincola</name>
    <dbReference type="NCBI Taxonomy" id="43316"/>
    <lineage>
        <taxon>Eukaryota</taxon>
        <taxon>Metazoa</taxon>
        <taxon>Chordata</taxon>
        <taxon>Craniata</taxon>
        <taxon>Vertebrata</taxon>
        <taxon>Euteleostomi</taxon>
        <taxon>Archelosauria</taxon>
        <taxon>Archosauria</taxon>
        <taxon>Dinosauria</taxon>
        <taxon>Saurischia</taxon>
        <taxon>Theropoda</taxon>
        <taxon>Coelurosauria</taxon>
        <taxon>Aves</taxon>
        <taxon>Neognathae</taxon>
        <taxon>Neoaves</taxon>
        <taxon>Charadriiformes</taxon>
        <taxon>Glareolidae</taxon>
        <taxon>Glareola</taxon>
    </lineage>
</organism>
<feature type="non-terminal residue" evidence="7">
    <location>
        <position position="1"/>
    </location>
</feature>
<sequence>SPASAPLPSPHLPFTALQAQPPDAEERQPEGSTLSIQCPYTKQTVYLQQKVWCLVRGGQCEPLVETTKPTQHSYTNEATKGKVTILDDRHYSTVSITMTNLQAEDSGTYSCAYRHDSYWHIPLRTISLTVFKELHTRELDSLSAQCPYSAPGHSTGTKVWCRRQGQSECKVVARSDYPSTRHNGQALEDRTLIQDDTQKRTVTITMQKLQPQDSGLYWCASYRGSLLIRIMEFQLSVSKSEYLLLAKPASWRVSASPPSCFSLLSNVHFFSIFSGVLSILFILALISSVTLCIRQHKQLKRRGNRKAEDIYDKPEDIAQLDNTERMESPKDDSEDLKYVTLNYKSQLSAEDPLYCNVEPSQAHRKPKDEHVEYAIIALK</sequence>
<gene>
    <name evidence="7" type="primary">Treml2</name>
    <name evidence="7" type="ORF">GLAPRA_R14809</name>
</gene>
<dbReference type="Pfam" id="PF07686">
    <property type="entry name" value="V-set"/>
    <property type="match status" value="2"/>
</dbReference>
<evidence type="ECO:0000256" key="5">
    <source>
        <dbReference type="SAM" id="Phobius"/>
    </source>
</evidence>
<feature type="non-terminal residue" evidence="7">
    <location>
        <position position="379"/>
    </location>
</feature>
<feature type="region of interest" description="Disordered" evidence="4">
    <location>
        <begin position="1"/>
        <end position="32"/>
    </location>
</feature>
<keyword evidence="2" id="KW-1015">Disulfide bond</keyword>
<feature type="compositionally biased region" description="Pro residues" evidence="4">
    <location>
        <begin position="1"/>
        <end position="11"/>
    </location>
</feature>